<accession>A0A2W5E4E3</accession>
<organism evidence="1 2">
    <name type="scientific">Pseudopedobacter saltans</name>
    <dbReference type="NCBI Taxonomy" id="151895"/>
    <lineage>
        <taxon>Bacteria</taxon>
        <taxon>Pseudomonadati</taxon>
        <taxon>Bacteroidota</taxon>
        <taxon>Sphingobacteriia</taxon>
        <taxon>Sphingobacteriales</taxon>
        <taxon>Sphingobacteriaceae</taxon>
        <taxon>Pseudopedobacter</taxon>
    </lineage>
</organism>
<sequence length="145" mass="16425">MNISAVSRFFFIVFLFTLASFKGISQDTSQRYFHILFASDMHFGIKKKTFRGETNVPSKEVNTSMVASMNHLPKEFFPNDSGVQAGSKIDYIDYLFITGDVANRMQPPVQTSKTSWQQFLQVYEKGLKTKNPQGKRSPILVSPGN</sequence>
<evidence type="ECO:0000313" key="1">
    <source>
        <dbReference type="EMBL" id="PZP39055.1"/>
    </source>
</evidence>
<evidence type="ECO:0008006" key="3">
    <source>
        <dbReference type="Google" id="ProtNLM"/>
    </source>
</evidence>
<feature type="non-terminal residue" evidence="1">
    <location>
        <position position="145"/>
    </location>
</feature>
<dbReference type="AlphaFoldDB" id="A0A2W5E4E3"/>
<dbReference type="Proteomes" id="UP000249645">
    <property type="component" value="Unassembled WGS sequence"/>
</dbReference>
<gene>
    <name evidence="1" type="ORF">DI598_20270</name>
</gene>
<dbReference type="EMBL" id="QFOI01000701">
    <property type="protein sequence ID" value="PZP39055.1"/>
    <property type="molecule type" value="Genomic_DNA"/>
</dbReference>
<proteinExistence type="predicted"/>
<protein>
    <recommendedName>
        <fullName evidence="3">Calcineurin-like phosphoesterase domain-containing protein</fullName>
    </recommendedName>
</protein>
<name>A0A2W5E4E3_9SPHI</name>
<evidence type="ECO:0000313" key="2">
    <source>
        <dbReference type="Proteomes" id="UP000249645"/>
    </source>
</evidence>
<reference evidence="1 2" key="1">
    <citation type="submission" date="2017-11" db="EMBL/GenBank/DDBJ databases">
        <title>Infants hospitalized years apart are colonized by the same room-sourced microbial strains.</title>
        <authorList>
            <person name="Brooks B."/>
            <person name="Olm M.R."/>
            <person name="Firek B.A."/>
            <person name="Baker R."/>
            <person name="Thomas B.C."/>
            <person name="Morowitz M.J."/>
            <person name="Banfield J.F."/>
        </authorList>
    </citation>
    <scope>NUCLEOTIDE SEQUENCE [LARGE SCALE GENOMIC DNA]</scope>
    <source>
        <strain evidence="1">S2_009_000_R2_76</strain>
    </source>
</reference>
<comment type="caution">
    <text evidence="1">The sequence shown here is derived from an EMBL/GenBank/DDBJ whole genome shotgun (WGS) entry which is preliminary data.</text>
</comment>